<reference evidence="3 4" key="1">
    <citation type="submission" date="2016-10" db="EMBL/GenBank/DDBJ databases">
        <authorList>
            <person name="de Groot N.N."/>
        </authorList>
    </citation>
    <scope>NUCLEOTIDE SEQUENCE [LARGE SCALE GENOMIC DNA]</scope>
    <source>
        <strain evidence="3 4">AB35.6</strain>
    </source>
</reference>
<dbReference type="InterPro" id="IPR050312">
    <property type="entry name" value="IolE/XylAMocC-like"/>
</dbReference>
<proteinExistence type="predicted"/>
<evidence type="ECO:0000259" key="2">
    <source>
        <dbReference type="Pfam" id="PF01261"/>
    </source>
</evidence>
<dbReference type="GO" id="GO:0016853">
    <property type="term" value="F:isomerase activity"/>
    <property type="evidence" value="ECO:0007669"/>
    <property type="project" value="UniProtKB-KW"/>
</dbReference>
<evidence type="ECO:0000313" key="4">
    <source>
        <dbReference type="Proteomes" id="UP000182409"/>
    </source>
</evidence>
<dbReference type="PANTHER" id="PTHR12110:SF41">
    <property type="entry name" value="INOSOSE DEHYDRATASE"/>
    <property type="match status" value="1"/>
</dbReference>
<dbReference type="SUPFAM" id="SSF51658">
    <property type="entry name" value="Xylose isomerase-like"/>
    <property type="match status" value="1"/>
</dbReference>
<dbReference type="Gene3D" id="3.20.20.150">
    <property type="entry name" value="Divalent-metal-dependent TIM barrel enzymes"/>
    <property type="match status" value="1"/>
</dbReference>
<dbReference type="InterPro" id="IPR013022">
    <property type="entry name" value="Xyl_isomerase-like_TIM-brl"/>
</dbReference>
<name>A0A1H4K0B5_9BACT</name>
<dbReference type="EMBL" id="FNSD01000001">
    <property type="protein sequence ID" value="SEB51312.1"/>
    <property type="molecule type" value="Genomic_DNA"/>
</dbReference>
<dbReference type="AlphaFoldDB" id="A0A1H4K0B5"/>
<organism evidence="3 4">
    <name type="scientific">Terriglobus roseus</name>
    <dbReference type="NCBI Taxonomy" id="392734"/>
    <lineage>
        <taxon>Bacteria</taxon>
        <taxon>Pseudomonadati</taxon>
        <taxon>Acidobacteriota</taxon>
        <taxon>Terriglobia</taxon>
        <taxon>Terriglobales</taxon>
        <taxon>Acidobacteriaceae</taxon>
        <taxon>Terriglobus</taxon>
    </lineage>
</organism>
<dbReference type="PANTHER" id="PTHR12110">
    <property type="entry name" value="HYDROXYPYRUVATE ISOMERASE"/>
    <property type="match status" value="1"/>
</dbReference>
<dbReference type="Proteomes" id="UP000182409">
    <property type="component" value="Unassembled WGS sequence"/>
</dbReference>
<sequence>MAFTRRTFSRALISSLPLASAGVFRPGLLSAFAPAASSNYKGIRIGTISYSFKELKRVVGQAQWQEVLQDCQACGLSNLEIEIAKVEPVRTLLSGPRPAAGPEPPPAIGTAYGSACVAPPRTPQVPAAPLSAEQQAALASAREEVRQFRLHPPANYYVDIRKQAAAMGIAINAYTCGWGTDYTEEEIDAVFRAAKELGASAINSSTTLEMAQRLVPFSNKHKFPVAFHEHLFGLFSNADDYESTLALSPYFRVNFDIGHFTASCGDAVAFIRRYHAKLPSIHIKDYKSSNGGSQPWGQGNSPINAVLKTLKEHKYGGVVTIEYDYPVPSGSTSLVEVQRCVQYLKTAIDDANA</sequence>
<dbReference type="Pfam" id="PF01261">
    <property type="entry name" value="AP_endonuc_2"/>
    <property type="match status" value="1"/>
</dbReference>
<accession>A0A1H4K0B5</accession>
<dbReference type="InterPro" id="IPR036237">
    <property type="entry name" value="Xyl_isomerase-like_sf"/>
</dbReference>
<keyword evidence="1" id="KW-0732">Signal</keyword>
<evidence type="ECO:0000256" key="1">
    <source>
        <dbReference type="SAM" id="SignalP"/>
    </source>
</evidence>
<feature type="signal peptide" evidence="1">
    <location>
        <begin position="1"/>
        <end position="21"/>
    </location>
</feature>
<keyword evidence="3" id="KW-0413">Isomerase</keyword>
<feature type="chain" id="PRO_5010292728" evidence="1">
    <location>
        <begin position="22"/>
        <end position="353"/>
    </location>
</feature>
<protein>
    <submittedName>
        <fullName evidence="3">Sugar phosphate isomerase/epimerase</fullName>
    </submittedName>
</protein>
<dbReference type="RefSeq" id="WP_074652534.1">
    <property type="nucleotide sequence ID" value="NZ_FNSD01000001.1"/>
</dbReference>
<evidence type="ECO:0000313" key="3">
    <source>
        <dbReference type="EMBL" id="SEB51312.1"/>
    </source>
</evidence>
<dbReference type="OrthoDB" id="9798407at2"/>
<gene>
    <name evidence="3" type="ORF">SAMN05443244_0895</name>
</gene>
<feature type="domain" description="Xylose isomerase-like TIM barrel" evidence="2">
    <location>
        <begin position="212"/>
        <end position="326"/>
    </location>
</feature>